<accession>A0A840KA57</accession>
<evidence type="ECO:0000313" key="1">
    <source>
        <dbReference type="EMBL" id="MBB4806321.1"/>
    </source>
</evidence>
<evidence type="ECO:0000313" key="2">
    <source>
        <dbReference type="Proteomes" id="UP000592180"/>
    </source>
</evidence>
<dbReference type="EMBL" id="JACHLE010000001">
    <property type="protein sequence ID" value="MBB4806321.1"/>
    <property type="molecule type" value="Genomic_DNA"/>
</dbReference>
<name>A0A840KA57_9FLAO</name>
<proteinExistence type="predicted"/>
<reference evidence="1 2" key="1">
    <citation type="submission" date="2020-08" db="EMBL/GenBank/DDBJ databases">
        <title>Functional genomics of gut bacteria from endangered species of beetles.</title>
        <authorList>
            <person name="Carlos-Shanley C."/>
        </authorList>
    </citation>
    <scope>NUCLEOTIDE SEQUENCE [LARGE SCALE GENOMIC DNA]</scope>
    <source>
        <strain evidence="1 2">S00151</strain>
    </source>
</reference>
<sequence length="152" mass="17764">MIYTIEKANLISEQLRKFKDAFNYQLAGHYGNINFWMNEVKESIIAIDNYNKRFKALSDCQKEWISNHNEPVHEYCHICGGKCEFSNGIPSPPRKIESSLLKETRKNLTDSAYYFLIRIYNSGMIDYTSLENLCNEIDLSIEPKDLKIKNKP</sequence>
<organism evidence="1 2">
    <name type="scientific">Chryseobacterium defluvii</name>
    <dbReference type="NCBI Taxonomy" id="160396"/>
    <lineage>
        <taxon>Bacteria</taxon>
        <taxon>Pseudomonadati</taxon>
        <taxon>Bacteroidota</taxon>
        <taxon>Flavobacteriia</taxon>
        <taxon>Flavobacteriales</taxon>
        <taxon>Weeksellaceae</taxon>
        <taxon>Chryseobacterium group</taxon>
        <taxon>Chryseobacterium</taxon>
    </lineage>
</organism>
<gene>
    <name evidence="1" type="ORF">HNP38_001593</name>
</gene>
<dbReference type="AlphaFoldDB" id="A0A840KA57"/>
<keyword evidence="2" id="KW-1185">Reference proteome</keyword>
<dbReference type="Proteomes" id="UP000592180">
    <property type="component" value="Unassembled WGS sequence"/>
</dbReference>
<dbReference type="RefSeq" id="WP_184187153.1">
    <property type="nucleotide sequence ID" value="NZ_JACHLE010000001.1"/>
</dbReference>
<protein>
    <submittedName>
        <fullName evidence="1">Uncharacterized protein</fullName>
    </submittedName>
</protein>
<comment type="caution">
    <text evidence="1">The sequence shown here is derived from an EMBL/GenBank/DDBJ whole genome shotgun (WGS) entry which is preliminary data.</text>
</comment>